<keyword evidence="3" id="KW-1185">Reference proteome</keyword>
<organism evidence="2 3">
    <name type="scientific">Diploscapter pachys</name>
    <dbReference type="NCBI Taxonomy" id="2018661"/>
    <lineage>
        <taxon>Eukaryota</taxon>
        <taxon>Metazoa</taxon>
        <taxon>Ecdysozoa</taxon>
        <taxon>Nematoda</taxon>
        <taxon>Chromadorea</taxon>
        <taxon>Rhabditida</taxon>
        <taxon>Rhabditina</taxon>
        <taxon>Rhabditomorpha</taxon>
        <taxon>Rhabditoidea</taxon>
        <taxon>Rhabditidae</taxon>
        <taxon>Diploscapter</taxon>
    </lineage>
</organism>
<comment type="caution">
    <text evidence="2">The sequence shown here is derived from an EMBL/GenBank/DDBJ whole genome shotgun (WGS) entry which is preliminary data.</text>
</comment>
<dbReference type="AlphaFoldDB" id="A0A2A2K245"/>
<accession>A0A2A2K245</accession>
<dbReference type="Proteomes" id="UP000218231">
    <property type="component" value="Unassembled WGS sequence"/>
</dbReference>
<evidence type="ECO:0000313" key="2">
    <source>
        <dbReference type="EMBL" id="PAV68076.1"/>
    </source>
</evidence>
<reference evidence="2 3" key="1">
    <citation type="journal article" date="2017" name="Curr. Biol.">
        <title>Genome architecture and evolution of a unichromosomal asexual nematode.</title>
        <authorList>
            <person name="Fradin H."/>
            <person name="Zegar C."/>
            <person name="Gutwein M."/>
            <person name="Lucas J."/>
            <person name="Kovtun M."/>
            <person name="Corcoran D."/>
            <person name="Baugh L.R."/>
            <person name="Kiontke K."/>
            <person name="Gunsalus K."/>
            <person name="Fitch D.H."/>
            <person name="Piano F."/>
        </authorList>
    </citation>
    <scope>NUCLEOTIDE SEQUENCE [LARGE SCALE GENOMIC DNA]</scope>
    <source>
        <strain evidence="2">PF1309</strain>
    </source>
</reference>
<evidence type="ECO:0000256" key="1">
    <source>
        <dbReference type="SAM" id="MobiDB-lite"/>
    </source>
</evidence>
<protein>
    <submittedName>
        <fullName evidence="2">Uncharacterized protein</fullName>
    </submittedName>
</protein>
<evidence type="ECO:0000313" key="3">
    <source>
        <dbReference type="Proteomes" id="UP000218231"/>
    </source>
</evidence>
<feature type="region of interest" description="Disordered" evidence="1">
    <location>
        <begin position="112"/>
        <end position="131"/>
    </location>
</feature>
<sequence>MALQHDSFTPGTLVSENLKLGFALQRLPAERLDAQAREMAVRFFIQNRVDKNPPERADAHACRRLIEFATLPNGKLRFSLKQCPSEQQLVGLFGRLEDKRLAGKPLTLKQHGTLLLPADSSENEEPDATDD</sequence>
<gene>
    <name evidence="2" type="ORF">WR25_14377</name>
</gene>
<name>A0A2A2K245_9BILA</name>
<dbReference type="EMBL" id="LIAE01009823">
    <property type="protein sequence ID" value="PAV68076.1"/>
    <property type="molecule type" value="Genomic_DNA"/>
</dbReference>
<feature type="compositionally biased region" description="Acidic residues" evidence="1">
    <location>
        <begin position="121"/>
        <end position="131"/>
    </location>
</feature>
<proteinExistence type="predicted"/>